<evidence type="ECO:0000256" key="3">
    <source>
        <dbReference type="ARBA" id="ARBA00022896"/>
    </source>
</evidence>
<dbReference type="SMART" id="SM00702">
    <property type="entry name" value="P4Hc"/>
    <property type="match status" value="1"/>
</dbReference>
<keyword evidence="10" id="KW-1185">Reference proteome</keyword>
<organism evidence="8">
    <name type="scientific">Pelagomonas calceolata</name>
    <dbReference type="NCBI Taxonomy" id="35677"/>
    <lineage>
        <taxon>Eukaryota</taxon>
        <taxon>Sar</taxon>
        <taxon>Stramenopiles</taxon>
        <taxon>Ochrophyta</taxon>
        <taxon>Pelagophyceae</taxon>
        <taxon>Pelagomonadales</taxon>
        <taxon>Pelagomonadaceae</taxon>
        <taxon>Pelagomonas</taxon>
    </lineage>
</organism>
<dbReference type="InterPro" id="IPR051559">
    <property type="entry name" value="HIF_prolyl_hydroxylases"/>
</dbReference>
<reference evidence="8" key="1">
    <citation type="submission" date="2021-01" db="EMBL/GenBank/DDBJ databases">
        <authorList>
            <person name="Corre E."/>
            <person name="Pelletier E."/>
            <person name="Niang G."/>
            <person name="Scheremetjew M."/>
            <person name="Finn R."/>
            <person name="Kale V."/>
            <person name="Holt S."/>
            <person name="Cochrane G."/>
            <person name="Meng A."/>
            <person name="Brown T."/>
            <person name="Cohen L."/>
        </authorList>
    </citation>
    <scope>NUCLEOTIDE SEQUENCE</scope>
    <source>
        <strain evidence="8">CCMP1756</strain>
    </source>
</reference>
<evidence type="ECO:0000256" key="5">
    <source>
        <dbReference type="ARBA" id="ARBA00023002"/>
    </source>
</evidence>
<keyword evidence="4" id="KW-0223">Dioxygenase</keyword>
<evidence type="ECO:0000256" key="2">
    <source>
        <dbReference type="ARBA" id="ARBA00022723"/>
    </source>
</evidence>
<gene>
    <name evidence="8" type="ORF">PCAL00307_LOCUS5569</name>
    <name evidence="9" type="ORF">PECAL_6P10360</name>
</gene>
<evidence type="ECO:0000256" key="4">
    <source>
        <dbReference type="ARBA" id="ARBA00022964"/>
    </source>
</evidence>
<dbReference type="GO" id="GO:0031418">
    <property type="term" value="F:L-ascorbic acid binding"/>
    <property type="evidence" value="ECO:0007669"/>
    <property type="project" value="UniProtKB-KW"/>
</dbReference>
<accession>A0A7S4E5C1</accession>
<comment type="cofactor">
    <cofactor evidence="1">
        <name>L-ascorbate</name>
        <dbReference type="ChEBI" id="CHEBI:38290"/>
    </cofactor>
</comment>
<dbReference type="PROSITE" id="PS51471">
    <property type="entry name" value="FE2OG_OXY"/>
    <property type="match status" value="1"/>
</dbReference>
<dbReference type="PANTHER" id="PTHR12907">
    <property type="entry name" value="EGL NINE HOMOLOG-RELATED"/>
    <property type="match status" value="1"/>
</dbReference>
<keyword evidence="2" id="KW-0479">Metal-binding</keyword>
<keyword evidence="6" id="KW-0408">Iron</keyword>
<protein>
    <recommendedName>
        <fullName evidence="7">Fe2OG dioxygenase domain-containing protein</fullName>
    </recommendedName>
</protein>
<dbReference type="InterPro" id="IPR005123">
    <property type="entry name" value="Oxoglu/Fe-dep_dioxygenase_dom"/>
</dbReference>
<dbReference type="EMBL" id="HBIW01006676">
    <property type="protein sequence ID" value="CAE0690134.1"/>
    <property type="molecule type" value="Transcribed_RNA"/>
</dbReference>
<evidence type="ECO:0000313" key="10">
    <source>
        <dbReference type="Proteomes" id="UP000789595"/>
    </source>
</evidence>
<dbReference type="OrthoDB" id="76265at2759"/>
<evidence type="ECO:0000256" key="6">
    <source>
        <dbReference type="ARBA" id="ARBA00023004"/>
    </source>
</evidence>
<dbReference type="GO" id="GO:0071456">
    <property type="term" value="P:cellular response to hypoxia"/>
    <property type="evidence" value="ECO:0007669"/>
    <property type="project" value="TreeGrafter"/>
</dbReference>
<dbReference type="GO" id="GO:0031543">
    <property type="term" value="F:peptidyl-proline dioxygenase activity"/>
    <property type="evidence" value="ECO:0007669"/>
    <property type="project" value="TreeGrafter"/>
</dbReference>
<dbReference type="Gene3D" id="2.60.120.620">
    <property type="entry name" value="q2cbj1_9rhob like domain"/>
    <property type="match status" value="1"/>
</dbReference>
<dbReference type="InterPro" id="IPR006620">
    <property type="entry name" value="Pro_4_hyd_alph"/>
</dbReference>
<feature type="domain" description="Fe2OG dioxygenase" evidence="7">
    <location>
        <begin position="403"/>
        <end position="503"/>
    </location>
</feature>
<dbReference type="AlphaFoldDB" id="A0A7S4E5C1"/>
<dbReference type="Proteomes" id="UP000789595">
    <property type="component" value="Unassembled WGS sequence"/>
</dbReference>
<name>A0A7S4E5C1_9STRA</name>
<evidence type="ECO:0000256" key="1">
    <source>
        <dbReference type="ARBA" id="ARBA00001961"/>
    </source>
</evidence>
<proteinExistence type="predicted"/>
<dbReference type="Pfam" id="PF13640">
    <property type="entry name" value="2OG-FeII_Oxy_3"/>
    <property type="match status" value="1"/>
</dbReference>
<keyword evidence="5" id="KW-0560">Oxidoreductase</keyword>
<dbReference type="GO" id="GO:0008198">
    <property type="term" value="F:ferrous iron binding"/>
    <property type="evidence" value="ECO:0007669"/>
    <property type="project" value="TreeGrafter"/>
</dbReference>
<sequence length="603" mass="65019">MAAQVLEANERGGFDLSAAPTTPCAICATPRTSDELLAPSCQHPRHGACKKCMAMALARPQGRGAIDRDDGSMGCVAAGCDGRIALRDLLSCVDDPKVQKQVLQRVKEIRAAKPQVVDATSAGGLDRRKQYLATCAFLLKPDISGRDRDTINAYLQRNGVPTDVIEAARATLDRKEDPRASTCFLEAAAPVVNVEVGGQAHAPAFADLDDEEELASALDAEAEELLVEASDLTTVMARADLSKKKATKRTAKLRVGRAADGVAESLQERGWACLDGFCGTDLVQRVLREIGGLEPFYDPSEIWVGSSSTVGAQVVVPSVRGDKVLWMCGAHPQAQGDANSRAIREKGGVEPCDTDVKRKFALAKGGGVSKIDRSQVARFPSVRDLFKAMDAFVLKELCPRVERLNDCASRSDGMLAIYPGGGARFQAHVDNTTDDGRRLTVLCYFNEKWHEDHGGALRLHGATGPVDVLPKAGRLACFYSDLMKHEVRPTHRPRASVTLWYYSASERKEAVARAKESEATGDALKASDDERAAARMFAEKLCDPNLASDDVGELRKEAEELPEASRAILAGMAGVPDFSLALNRLESDDLAKLRGRFAKMGVE</sequence>
<dbReference type="InterPro" id="IPR044862">
    <property type="entry name" value="Pro_4_hyd_alph_FE2OG_OXY"/>
</dbReference>
<keyword evidence="3" id="KW-0847">Vitamin C</keyword>
<dbReference type="EMBL" id="CAKKNE010000006">
    <property type="protein sequence ID" value="CAH0379413.1"/>
    <property type="molecule type" value="Genomic_DNA"/>
</dbReference>
<reference evidence="9" key="2">
    <citation type="submission" date="2021-11" db="EMBL/GenBank/DDBJ databases">
        <authorList>
            <consortium name="Genoscope - CEA"/>
            <person name="William W."/>
        </authorList>
    </citation>
    <scope>NUCLEOTIDE SEQUENCE</scope>
</reference>
<evidence type="ECO:0000259" key="7">
    <source>
        <dbReference type="PROSITE" id="PS51471"/>
    </source>
</evidence>
<dbReference type="PANTHER" id="PTHR12907:SF26">
    <property type="entry name" value="HIF PROLYL HYDROXYLASE, ISOFORM C"/>
    <property type="match status" value="1"/>
</dbReference>
<evidence type="ECO:0000313" key="9">
    <source>
        <dbReference type="EMBL" id="CAH0379413.1"/>
    </source>
</evidence>
<evidence type="ECO:0000313" key="8">
    <source>
        <dbReference type="EMBL" id="CAE0690134.1"/>
    </source>
</evidence>